<feature type="region of interest" description="Disordered" evidence="1">
    <location>
        <begin position="99"/>
        <end position="191"/>
    </location>
</feature>
<feature type="compositionally biased region" description="Basic and acidic residues" evidence="1">
    <location>
        <begin position="102"/>
        <end position="152"/>
    </location>
</feature>
<dbReference type="EMBL" id="FMYW01000012">
    <property type="protein sequence ID" value="SDC62899.1"/>
    <property type="molecule type" value="Genomic_DNA"/>
</dbReference>
<feature type="compositionally biased region" description="Basic and acidic residues" evidence="1">
    <location>
        <begin position="162"/>
        <end position="174"/>
    </location>
</feature>
<evidence type="ECO:0000313" key="3">
    <source>
        <dbReference type="Proteomes" id="UP000198943"/>
    </source>
</evidence>
<dbReference type="OrthoDB" id="9798935at2"/>
<organism evidence="2 3">
    <name type="scientific">Succiniclasticum ruminis</name>
    <dbReference type="NCBI Taxonomy" id="40841"/>
    <lineage>
        <taxon>Bacteria</taxon>
        <taxon>Bacillati</taxon>
        <taxon>Bacillota</taxon>
        <taxon>Negativicutes</taxon>
        <taxon>Acidaminococcales</taxon>
        <taxon>Acidaminococcaceae</taxon>
        <taxon>Succiniclasticum</taxon>
    </lineage>
</organism>
<sequence length="191" mass="21530">MNSLYRGISLAAVFWTTVSMSAYTPHETGSRTTASGARAKEGYTCAANFVPMGSVIIYEGHKYVVQDRMNPKYNRHVDIFMESHKKALQFGRKNAKVQVITPDDKQVKLPKENKHKENRSKQIETKTESKKHIPTEETKPTPKQHIPTEETKTAPSQQIPTEETKIQNKSDNSSRSHSPAAAPVFKPQVRP</sequence>
<dbReference type="CDD" id="cd22784">
    <property type="entry name" value="DPBB_MltA_YuiC-like"/>
    <property type="match status" value="1"/>
</dbReference>
<keyword evidence="3" id="KW-1185">Reference proteome</keyword>
<name>A0A1G6N4Z1_9FIRM</name>
<proteinExistence type="predicted"/>
<dbReference type="Proteomes" id="UP000198943">
    <property type="component" value="Unassembled WGS sequence"/>
</dbReference>
<dbReference type="RefSeq" id="WP_093730824.1">
    <property type="nucleotide sequence ID" value="NZ_FMYW01000012.1"/>
</dbReference>
<evidence type="ECO:0000313" key="2">
    <source>
        <dbReference type="EMBL" id="SDC62899.1"/>
    </source>
</evidence>
<dbReference type="AlphaFoldDB" id="A0A1G6N4Z1"/>
<accession>A0A1G6N4Z1</accession>
<evidence type="ECO:0000256" key="1">
    <source>
        <dbReference type="SAM" id="MobiDB-lite"/>
    </source>
</evidence>
<gene>
    <name evidence="2" type="ORF">SAMN04487864_11215</name>
</gene>
<protein>
    <submittedName>
        <fullName evidence="2">3D (Asp-Asp-Asp) domain-containing protein</fullName>
    </submittedName>
</protein>
<reference evidence="3" key="1">
    <citation type="submission" date="2016-10" db="EMBL/GenBank/DDBJ databases">
        <authorList>
            <person name="Varghese N."/>
            <person name="Submissions S."/>
        </authorList>
    </citation>
    <scope>NUCLEOTIDE SEQUENCE [LARGE SCALE GENOMIC DNA]</scope>
    <source>
        <strain evidence="3">DSM 11005</strain>
    </source>
</reference>